<organism evidence="1 2">
    <name type="scientific">Leptolyngbya cf. ectocarpi LEGE 11479</name>
    <dbReference type="NCBI Taxonomy" id="1828722"/>
    <lineage>
        <taxon>Bacteria</taxon>
        <taxon>Bacillati</taxon>
        <taxon>Cyanobacteriota</taxon>
        <taxon>Cyanophyceae</taxon>
        <taxon>Leptolyngbyales</taxon>
        <taxon>Leptolyngbyaceae</taxon>
        <taxon>Leptolyngbya group</taxon>
        <taxon>Leptolyngbya</taxon>
    </lineage>
</organism>
<dbReference type="RefSeq" id="WP_193994417.1">
    <property type="nucleotide sequence ID" value="NZ_JADEXP010000172.1"/>
</dbReference>
<evidence type="ECO:0000313" key="2">
    <source>
        <dbReference type="Proteomes" id="UP000615026"/>
    </source>
</evidence>
<keyword evidence="2" id="KW-1185">Reference proteome</keyword>
<sequence length="46" mass="5500">MAVIWHPQTWHPQTWHLHGSTERLNRATIEGKTAPLQRSQKFNFYV</sequence>
<protein>
    <submittedName>
        <fullName evidence="1">Uncharacterized protein</fullName>
    </submittedName>
</protein>
<name>A0A928ZVZ6_LEPEC</name>
<dbReference type="EMBL" id="JADEXP010000172">
    <property type="protein sequence ID" value="MBE9068471.1"/>
    <property type="molecule type" value="Genomic_DNA"/>
</dbReference>
<proteinExistence type="predicted"/>
<accession>A0A928ZVZ6</accession>
<dbReference type="AlphaFoldDB" id="A0A928ZVZ6"/>
<gene>
    <name evidence="1" type="ORF">IQ260_17615</name>
</gene>
<comment type="caution">
    <text evidence="1">The sequence shown here is derived from an EMBL/GenBank/DDBJ whole genome shotgun (WGS) entry which is preliminary data.</text>
</comment>
<dbReference type="Proteomes" id="UP000615026">
    <property type="component" value="Unassembled WGS sequence"/>
</dbReference>
<evidence type="ECO:0000313" key="1">
    <source>
        <dbReference type="EMBL" id="MBE9068471.1"/>
    </source>
</evidence>
<reference evidence="1" key="1">
    <citation type="submission" date="2020-10" db="EMBL/GenBank/DDBJ databases">
        <authorList>
            <person name="Castelo-Branco R."/>
            <person name="Eusebio N."/>
            <person name="Adriana R."/>
            <person name="Vieira A."/>
            <person name="Brugerolle De Fraissinette N."/>
            <person name="Rezende De Castro R."/>
            <person name="Schneider M.P."/>
            <person name="Vasconcelos V."/>
            <person name="Leao P.N."/>
        </authorList>
    </citation>
    <scope>NUCLEOTIDE SEQUENCE</scope>
    <source>
        <strain evidence="1">LEGE 11479</strain>
    </source>
</reference>